<keyword evidence="2" id="KW-1185">Reference proteome</keyword>
<evidence type="ECO:0000313" key="1">
    <source>
        <dbReference type="EMBL" id="CDO55447.1"/>
    </source>
</evidence>
<protein>
    <submittedName>
        <fullName evidence="1">Uncharacterized protein</fullName>
    </submittedName>
</protein>
<reference evidence="1" key="1">
    <citation type="submission" date="2014-03" db="EMBL/GenBank/DDBJ databases">
        <authorList>
            <person name="Casaregola S."/>
        </authorList>
    </citation>
    <scope>NUCLEOTIDE SEQUENCE [LARGE SCALE GENOMIC DNA]</scope>
    <source>
        <strain evidence="1">CLIB 918</strain>
    </source>
</reference>
<gene>
    <name evidence="1" type="ORF">BN980_GECA11s01352g</name>
</gene>
<dbReference type="Proteomes" id="UP000242525">
    <property type="component" value="Unassembled WGS sequence"/>
</dbReference>
<dbReference type="AlphaFoldDB" id="A0A0J9XEW5"/>
<sequence>MFAAQEKISQGCTVSVRTKTLPPQVQAPVPTPGRIRRDLALPPPRYLAASHSATITSGSGSGNLSSSLSPMVSATVFALTCPSDTGFRFGVPAIIESNHGYKIENDKCNNSIIAYSETEANPHNFRKFNEKEKQIRSWLLLMGLTLVSTPASGHFHYYNDDESKRHYRLAPIAVVNTPSSRLSQKLVHLPRHELDHLIVQHIRTKLCRSALPLNPHCNRNK</sequence>
<name>A0A0J9XEW5_GEOCN</name>
<organism evidence="1 2">
    <name type="scientific">Geotrichum candidum</name>
    <name type="common">Oospora lactis</name>
    <name type="synonym">Dipodascus geotrichum</name>
    <dbReference type="NCBI Taxonomy" id="1173061"/>
    <lineage>
        <taxon>Eukaryota</taxon>
        <taxon>Fungi</taxon>
        <taxon>Dikarya</taxon>
        <taxon>Ascomycota</taxon>
        <taxon>Saccharomycotina</taxon>
        <taxon>Dipodascomycetes</taxon>
        <taxon>Dipodascales</taxon>
        <taxon>Dipodascaceae</taxon>
        <taxon>Geotrichum</taxon>
    </lineage>
</organism>
<proteinExistence type="predicted"/>
<dbReference type="EMBL" id="CCBN010000011">
    <property type="protein sequence ID" value="CDO55447.1"/>
    <property type="molecule type" value="Genomic_DNA"/>
</dbReference>
<accession>A0A0J9XEW5</accession>
<comment type="caution">
    <text evidence="1">The sequence shown here is derived from an EMBL/GenBank/DDBJ whole genome shotgun (WGS) entry which is preliminary data.</text>
</comment>
<evidence type="ECO:0000313" key="2">
    <source>
        <dbReference type="Proteomes" id="UP000242525"/>
    </source>
</evidence>